<dbReference type="Proteomes" id="UP001178461">
    <property type="component" value="Chromosome 1"/>
</dbReference>
<feature type="region of interest" description="Disordered" evidence="1">
    <location>
        <begin position="37"/>
        <end position="72"/>
    </location>
</feature>
<keyword evidence="3" id="KW-1185">Reference proteome</keyword>
<name>A0AA35JQP4_9SAUR</name>
<reference evidence="2" key="1">
    <citation type="submission" date="2022-12" db="EMBL/GenBank/DDBJ databases">
        <authorList>
            <person name="Alioto T."/>
            <person name="Alioto T."/>
            <person name="Gomez Garrido J."/>
        </authorList>
    </citation>
    <scope>NUCLEOTIDE SEQUENCE</scope>
</reference>
<protein>
    <submittedName>
        <fullName evidence="2">Uncharacterized protein</fullName>
    </submittedName>
</protein>
<sequence length="72" mass="8204">MCSCRLRRSYYPAKRASAAKLHLTTLHCNLLLQARKGATPSQLKIPQWEKRDPSSWKHGPIQTESSKLPLAF</sequence>
<proteinExistence type="predicted"/>
<evidence type="ECO:0000256" key="1">
    <source>
        <dbReference type="SAM" id="MobiDB-lite"/>
    </source>
</evidence>
<organism evidence="2 3">
    <name type="scientific">Podarcis lilfordi</name>
    <name type="common">Lilford's wall lizard</name>
    <dbReference type="NCBI Taxonomy" id="74358"/>
    <lineage>
        <taxon>Eukaryota</taxon>
        <taxon>Metazoa</taxon>
        <taxon>Chordata</taxon>
        <taxon>Craniata</taxon>
        <taxon>Vertebrata</taxon>
        <taxon>Euteleostomi</taxon>
        <taxon>Lepidosauria</taxon>
        <taxon>Squamata</taxon>
        <taxon>Bifurcata</taxon>
        <taxon>Unidentata</taxon>
        <taxon>Episquamata</taxon>
        <taxon>Laterata</taxon>
        <taxon>Lacertibaenia</taxon>
        <taxon>Lacertidae</taxon>
        <taxon>Podarcis</taxon>
    </lineage>
</organism>
<evidence type="ECO:0000313" key="3">
    <source>
        <dbReference type="Proteomes" id="UP001178461"/>
    </source>
</evidence>
<evidence type="ECO:0000313" key="2">
    <source>
        <dbReference type="EMBL" id="CAI5764360.1"/>
    </source>
</evidence>
<dbReference type="AlphaFoldDB" id="A0AA35JQP4"/>
<gene>
    <name evidence="2" type="ORF">PODLI_1B040747</name>
</gene>
<accession>A0AA35JQP4</accession>
<dbReference type="EMBL" id="OX395126">
    <property type="protein sequence ID" value="CAI5764360.1"/>
    <property type="molecule type" value="Genomic_DNA"/>
</dbReference>